<evidence type="ECO:0000313" key="3">
    <source>
        <dbReference type="Proteomes" id="UP000235672"/>
    </source>
</evidence>
<keyword evidence="1" id="KW-0732">Signal</keyword>
<feature type="chain" id="PRO_5014417971" evidence="1">
    <location>
        <begin position="27"/>
        <end position="126"/>
    </location>
</feature>
<evidence type="ECO:0000313" key="2">
    <source>
        <dbReference type="EMBL" id="PMD24979.1"/>
    </source>
</evidence>
<dbReference type="AlphaFoldDB" id="A0A2J6QFE1"/>
<accession>A0A2J6QFE1</accession>
<keyword evidence="3" id="KW-1185">Reference proteome</keyword>
<dbReference type="Proteomes" id="UP000235672">
    <property type="component" value="Unassembled WGS sequence"/>
</dbReference>
<feature type="signal peptide" evidence="1">
    <location>
        <begin position="1"/>
        <end position="26"/>
    </location>
</feature>
<dbReference type="EMBL" id="KZ613471">
    <property type="protein sequence ID" value="PMD24979.1"/>
    <property type="molecule type" value="Genomic_DNA"/>
</dbReference>
<gene>
    <name evidence="2" type="ORF">NA56DRAFT_699778</name>
</gene>
<name>A0A2J6QFE1_9HELO</name>
<protein>
    <submittedName>
        <fullName evidence="2">Uncharacterized protein</fullName>
    </submittedName>
</protein>
<reference evidence="2 3" key="1">
    <citation type="submission" date="2016-05" db="EMBL/GenBank/DDBJ databases">
        <title>A degradative enzymes factory behind the ericoid mycorrhizal symbiosis.</title>
        <authorList>
            <consortium name="DOE Joint Genome Institute"/>
            <person name="Martino E."/>
            <person name="Morin E."/>
            <person name="Grelet G."/>
            <person name="Kuo A."/>
            <person name="Kohler A."/>
            <person name="Daghino S."/>
            <person name="Barry K."/>
            <person name="Choi C."/>
            <person name="Cichocki N."/>
            <person name="Clum A."/>
            <person name="Copeland A."/>
            <person name="Hainaut M."/>
            <person name="Haridas S."/>
            <person name="Labutti K."/>
            <person name="Lindquist E."/>
            <person name="Lipzen A."/>
            <person name="Khouja H.-R."/>
            <person name="Murat C."/>
            <person name="Ohm R."/>
            <person name="Olson A."/>
            <person name="Spatafora J."/>
            <person name="Veneault-Fourrey C."/>
            <person name="Henrissat B."/>
            <person name="Grigoriev I."/>
            <person name="Martin F."/>
            <person name="Perotto S."/>
        </authorList>
    </citation>
    <scope>NUCLEOTIDE SEQUENCE [LARGE SCALE GENOMIC DNA]</scope>
    <source>
        <strain evidence="2 3">UAMH 7357</strain>
    </source>
</reference>
<evidence type="ECO:0000256" key="1">
    <source>
        <dbReference type="SAM" id="SignalP"/>
    </source>
</evidence>
<proteinExistence type="predicted"/>
<sequence length="126" mass="13960">MSKNSFSKRTVLCIKFLFAGAKQVQSSPDIIVSAFCSFIGDEQARPLSLDSTGVYPLWASFLLFILGDRRGAIWEAVSLTLQSSLCRKVLNSKFGPRNCQKWVIRGPEQGTITTGNVRFAILEVVE</sequence>
<organism evidence="2 3">
    <name type="scientific">Hyaloscypha hepaticicola</name>
    <dbReference type="NCBI Taxonomy" id="2082293"/>
    <lineage>
        <taxon>Eukaryota</taxon>
        <taxon>Fungi</taxon>
        <taxon>Dikarya</taxon>
        <taxon>Ascomycota</taxon>
        <taxon>Pezizomycotina</taxon>
        <taxon>Leotiomycetes</taxon>
        <taxon>Helotiales</taxon>
        <taxon>Hyaloscyphaceae</taxon>
        <taxon>Hyaloscypha</taxon>
    </lineage>
</organism>